<dbReference type="Proteomes" id="UP000431080">
    <property type="component" value="Unassembled WGS sequence"/>
</dbReference>
<dbReference type="RefSeq" id="WP_153684684.1">
    <property type="nucleotide sequence ID" value="NZ_WJIF01000005.1"/>
</dbReference>
<dbReference type="AlphaFoldDB" id="A0A6I2FBZ9"/>
<keyword evidence="3" id="KW-1185">Reference proteome</keyword>
<evidence type="ECO:0000256" key="1">
    <source>
        <dbReference type="SAM" id="MobiDB-lite"/>
    </source>
</evidence>
<feature type="region of interest" description="Disordered" evidence="1">
    <location>
        <begin position="30"/>
        <end position="54"/>
    </location>
</feature>
<organism evidence="2 3">
    <name type="scientific">Agromyces agglutinans</name>
    <dbReference type="NCBI Taxonomy" id="2662258"/>
    <lineage>
        <taxon>Bacteria</taxon>
        <taxon>Bacillati</taxon>
        <taxon>Actinomycetota</taxon>
        <taxon>Actinomycetes</taxon>
        <taxon>Micrococcales</taxon>
        <taxon>Microbacteriaceae</taxon>
        <taxon>Agromyces</taxon>
    </lineage>
</organism>
<name>A0A6I2FBZ9_9MICO</name>
<dbReference type="EMBL" id="WJIF01000005">
    <property type="protein sequence ID" value="MRG60220.1"/>
    <property type="molecule type" value="Genomic_DNA"/>
</dbReference>
<proteinExistence type="predicted"/>
<accession>A0A6I2FBZ9</accession>
<protein>
    <submittedName>
        <fullName evidence="2">Uncharacterized protein</fullName>
    </submittedName>
</protein>
<comment type="caution">
    <text evidence="2">The sequence shown here is derived from an EMBL/GenBank/DDBJ whole genome shotgun (WGS) entry which is preliminary data.</text>
</comment>
<reference evidence="2 3" key="1">
    <citation type="submission" date="2019-10" db="EMBL/GenBank/DDBJ databases">
        <authorList>
            <person name="Nie G."/>
            <person name="Ming H."/>
            <person name="Yi B."/>
        </authorList>
    </citation>
    <scope>NUCLEOTIDE SEQUENCE [LARGE SCALE GENOMIC DNA]</scope>
    <source>
        <strain evidence="2 3">CFH 90414</strain>
    </source>
</reference>
<evidence type="ECO:0000313" key="2">
    <source>
        <dbReference type="EMBL" id="MRG60220.1"/>
    </source>
</evidence>
<evidence type="ECO:0000313" key="3">
    <source>
        <dbReference type="Proteomes" id="UP000431080"/>
    </source>
</evidence>
<gene>
    <name evidence="2" type="ORF">GE115_10120</name>
</gene>
<sequence length="78" mass="8290">MATHLEYVIGPLGDLAVLPCACARVADHPRPGSAAVVPARTEAPAVRREAPHATRRRIRAVALHPLTTSRTARGRHAA</sequence>